<evidence type="ECO:0000313" key="2">
    <source>
        <dbReference type="EMBL" id="MPN60196.1"/>
    </source>
</evidence>
<accession>A0A645J9U6</accession>
<evidence type="ECO:0000256" key="1">
    <source>
        <dbReference type="SAM" id="Phobius"/>
    </source>
</evidence>
<dbReference type="EMBL" id="VSSQ01135147">
    <property type="protein sequence ID" value="MPN60196.1"/>
    <property type="molecule type" value="Genomic_DNA"/>
</dbReference>
<comment type="caution">
    <text evidence="2">The sequence shown here is derived from an EMBL/GenBank/DDBJ whole genome shotgun (WGS) entry which is preliminary data.</text>
</comment>
<keyword evidence="1" id="KW-1133">Transmembrane helix</keyword>
<keyword evidence="1" id="KW-0472">Membrane</keyword>
<organism evidence="2">
    <name type="scientific">bioreactor metagenome</name>
    <dbReference type="NCBI Taxonomy" id="1076179"/>
    <lineage>
        <taxon>unclassified sequences</taxon>
        <taxon>metagenomes</taxon>
        <taxon>ecological metagenomes</taxon>
    </lineage>
</organism>
<gene>
    <name evidence="2" type="ORF">SDC9_207921</name>
</gene>
<proteinExistence type="predicted"/>
<keyword evidence="1" id="KW-0812">Transmembrane</keyword>
<dbReference type="AlphaFoldDB" id="A0A645J9U6"/>
<feature type="transmembrane region" description="Helical" evidence="1">
    <location>
        <begin position="20"/>
        <end position="38"/>
    </location>
</feature>
<reference evidence="2" key="1">
    <citation type="submission" date="2019-08" db="EMBL/GenBank/DDBJ databases">
        <authorList>
            <person name="Kucharzyk K."/>
            <person name="Murdoch R.W."/>
            <person name="Higgins S."/>
            <person name="Loffler F."/>
        </authorList>
    </citation>
    <scope>NUCLEOTIDE SEQUENCE</scope>
</reference>
<name>A0A645J9U6_9ZZZZ</name>
<protein>
    <submittedName>
        <fullName evidence="2">Uncharacterized protein</fullName>
    </submittedName>
</protein>
<sequence length="56" mass="6252">MAIKLHASPSGDIMALNGYSTYHLAVSFTKVVLGYLLITNYNVVRKLLLKIDQNKD</sequence>